<dbReference type="AlphaFoldDB" id="A0A0F9A653"/>
<gene>
    <name evidence="1" type="ORF">LCGC14_2610060</name>
</gene>
<evidence type="ECO:0000313" key="1">
    <source>
        <dbReference type="EMBL" id="KKL05034.1"/>
    </source>
</evidence>
<sequence length="104" mass="12262">MPSTLLQEIYRQATQAARYGNIEWTLEEVAEVAKLGFLKGQQELAEEKKLKNSAVTYVSKEGVRIRAFRPKNHYLFRCWLEDEPEWFWSMDSSVFERVFGIANR</sequence>
<name>A0A0F9A653_9ZZZZ</name>
<proteinExistence type="predicted"/>
<reference evidence="1" key="1">
    <citation type="journal article" date="2015" name="Nature">
        <title>Complex archaea that bridge the gap between prokaryotes and eukaryotes.</title>
        <authorList>
            <person name="Spang A."/>
            <person name="Saw J.H."/>
            <person name="Jorgensen S.L."/>
            <person name="Zaremba-Niedzwiedzka K."/>
            <person name="Martijn J."/>
            <person name="Lind A.E."/>
            <person name="van Eijk R."/>
            <person name="Schleper C."/>
            <person name="Guy L."/>
            <person name="Ettema T.J."/>
        </authorList>
    </citation>
    <scope>NUCLEOTIDE SEQUENCE</scope>
</reference>
<accession>A0A0F9A653</accession>
<comment type="caution">
    <text evidence="1">The sequence shown here is derived from an EMBL/GenBank/DDBJ whole genome shotgun (WGS) entry which is preliminary data.</text>
</comment>
<protein>
    <submittedName>
        <fullName evidence="1">Uncharacterized protein</fullName>
    </submittedName>
</protein>
<dbReference type="EMBL" id="LAZR01044286">
    <property type="protein sequence ID" value="KKL05034.1"/>
    <property type="molecule type" value="Genomic_DNA"/>
</dbReference>
<organism evidence="1">
    <name type="scientific">marine sediment metagenome</name>
    <dbReference type="NCBI Taxonomy" id="412755"/>
    <lineage>
        <taxon>unclassified sequences</taxon>
        <taxon>metagenomes</taxon>
        <taxon>ecological metagenomes</taxon>
    </lineage>
</organism>